<dbReference type="SMART" id="SM00116">
    <property type="entry name" value="CBS"/>
    <property type="match status" value="2"/>
</dbReference>
<dbReference type="Gene3D" id="3.30.1340.30">
    <property type="match status" value="1"/>
</dbReference>
<reference evidence="5 6" key="1">
    <citation type="submission" date="2013-05" db="EMBL/GenBank/DDBJ databases">
        <title>Genome sequence of Streptomyces sparsogenes DSM 40356.</title>
        <authorList>
            <person name="Coyne S."/>
            <person name="Seebeck F.P."/>
        </authorList>
    </citation>
    <scope>NUCLEOTIDE SEQUENCE [LARGE SCALE GENOMIC DNA]</scope>
    <source>
        <strain evidence="5 6">DSM 40356</strain>
    </source>
</reference>
<evidence type="ECO:0000259" key="3">
    <source>
        <dbReference type="PROSITE" id="PS50914"/>
    </source>
</evidence>
<feature type="domain" description="BON" evidence="3">
    <location>
        <begin position="146"/>
        <end position="216"/>
    </location>
</feature>
<evidence type="ECO:0008006" key="7">
    <source>
        <dbReference type="Google" id="ProtNLM"/>
    </source>
</evidence>
<evidence type="ECO:0000259" key="4">
    <source>
        <dbReference type="PROSITE" id="PS51371"/>
    </source>
</evidence>
<keyword evidence="6" id="KW-1185">Reference proteome</keyword>
<dbReference type="InterPro" id="IPR007055">
    <property type="entry name" value="BON_dom"/>
</dbReference>
<protein>
    <recommendedName>
        <fullName evidence="7">CBS domain-containing protein</fullName>
    </recommendedName>
</protein>
<dbReference type="AlphaFoldDB" id="A0A1R1S9S1"/>
<comment type="caution">
    <text evidence="5">The sequence shown here is derived from an EMBL/GenBank/DDBJ whole genome shotgun (WGS) entry which is preliminary data.</text>
</comment>
<dbReference type="CDD" id="cd04586">
    <property type="entry name" value="CBS_pair_BON_assoc"/>
    <property type="match status" value="1"/>
</dbReference>
<dbReference type="InterPro" id="IPR046342">
    <property type="entry name" value="CBS_dom_sf"/>
</dbReference>
<evidence type="ECO:0000313" key="5">
    <source>
        <dbReference type="EMBL" id="OMI34859.1"/>
    </source>
</evidence>
<dbReference type="PANTHER" id="PTHR43080">
    <property type="entry name" value="CBS DOMAIN-CONTAINING PROTEIN CBSX3, MITOCHONDRIAL"/>
    <property type="match status" value="1"/>
</dbReference>
<dbReference type="PANTHER" id="PTHR43080:SF29">
    <property type="entry name" value="OS02G0818000 PROTEIN"/>
    <property type="match status" value="1"/>
</dbReference>
<dbReference type="Gene3D" id="3.10.580.10">
    <property type="entry name" value="CBS-domain"/>
    <property type="match status" value="1"/>
</dbReference>
<dbReference type="PIRSF" id="PIRSF036990">
    <property type="entry name" value="UCP036990_CBS_BON"/>
    <property type="match status" value="1"/>
</dbReference>
<dbReference type="InterPro" id="IPR051257">
    <property type="entry name" value="Diverse_CBS-Domain"/>
</dbReference>
<dbReference type="InterPro" id="IPR017080">
    <property type="entry name" value="UCP036990_CBS_BON"/>
</dbReference>
<dbReference type="SUPFAM" id="SSF54631">
    <property type="entry name" value="CBS-domain pair"/>
    <property type="match status" value="1"/>
</dbReference>
<dbReference type="Pfam" id="PF04972">
    <property type="entry name" value="BON"/>
    <property type="match status" value="1"/>
</dbReference>
<organism evidence="5 6">
    <name type="scientific">Streptomyces sparsogenes DSM 40356</name>
    <dbReference type="NCBI Taxonomy" id="1331668"/>
    <lineage>
        <taxon>Bacteria</taxon>
        <taxon>Bacillati</taxon>
        <taxon>Actinomycetota</taxon>
        <taxon>Actinomycetes</taxon>
        <taxon>Kitasatosporales</taxon>
        <taxon>Streptomycetaceae</taxon>
        <taxon>Streptomyces</taxon>
    </lineage>
</organism>
<proteinExistence type="predicted"/>
<dbReference type="Pfam" id="PF00571">
    <property type="entry name" value="CBS"/>
    <property type="match status" value="2"/>
</dbReference>
<name>A0A1R1S9S1_9ACTN</name>
<dbReference type="PROSITE" id="PS51371">
    <property type="entry name" value="CBS"/>
    <property type="match status" value="2"/>
</dbReference>
<dbReference type="PROSITE" id="PS50914">
    <property type="entry name" value="BON"/>
    <property type="match status" value="1"/>
</dbReference>
<dbReference type="InterPro" id="IPR000644">
    <property type="entry name" value="CBS_dom"/>
</dbReference>
<dbReference type="RefSeq" id="WP_076972055.1">
    <property type="nucleotide sequence ID" value="NZ_ASQP01000435.1"/>
</dbReference>
<sequence>MHRTSHIVSDVMTHTVVAVGREAPFKEIVKTLQQWKVSALPVLEGEGRVIGVVSEADLLPKEEFRDSDPTRLGQLRDLPGIVKAGAVTAEELMTSPAITVHANATLAETARIMTHKRVKRLPVVDDEGRLEGIVSRADLLKVFLRPDQDIEEEVRRDVVSYLFPASAGQPVRVTVREGVVTLTGEVRDTALIPAAARLIRSVEGVVDFDNRLTAVHHVPGPS</sequence>
<evidence type="ECO:0000313" key="6">
    <source>
        <dbReference type="Proteomes" id="UP000186168"/>
    </source>
</evidence>
<dbReference type="Proteomes" id="UP000186168">
    <property type="component" value="Unassembled WGS sequence"/>
</dbReference>
<evidence type="ECO:0000256" key="2">
    <source>
        <dbReference type="PROSITE-ProRule" id="PRU00703"/>
    </source>
</evidence>
<dbReference type="EMBL" id="ASQP01000435">
    <property type="protein sequence ID" value="OMI34859.1"/>
    <property type="molecule type" value="Genomic_DNA"/>
</dbReference>
<accession>A0A1R1S9S1</accession>
<evidence type="ECO:0000256" key="1">
    <source>
        <dbReference type="ARBA" id="ARBA00023122"/>
    </source>
</evidence>
<feature type="domain" description="CBS" evidence="4">
    <location>
        <begin position="93"/>
        <end position="150"/>
    </location>
</feature>
<keyword evidence="1 2" id="KW-0129">CBS domain</keyword>
<feature type="domain" description="CBS" evidence="4">
    <location>
        <begin position="12"/>
        <end position="70"/>
    </location>
</feature>
<gene>
    <name evidence="5" type="ORF">SPAR_34311</name>
</gene>